<evidence type="ECO:0008006" key="10">
    <source>
        <dbReference type="Google" id="ProtNLM"/>
    </source>
</evidence>
<protein>
    <recommendedName>
        <fullName evidence="10">SET domain-containing protein</fullName>
    </recommendedName>
</protein>
<evidence type="ECO:0000313" key="9">
    <source>
        <dbReference type="Proteomes" id="UP000076078"/>
    </source>
</evidence>
<dbReference type="InterPro" id="IPR046341">
    <property type="entry name" value="SET_dom_sf"/>
</dbReference>
<name>A0A152A294_TIELA</name>
<feature type="domain" description="SET" evidence="6">
    <location>
        <begin position="59"/>
        <end position="176"/>
    </location>
</feature>
<evidence type="ECO:0000256" key="5">
    <source>
        <dbReference type="PROSITE-ProRule" id="PRU00134"/>
    </source>
</evidence>
<dbReference type="OrthoDB" id="265717at2759"/>
<dbReference type="SUPFAM" id="SSF144232">
    <property type="entry name" value="HIT/MYND zinc finger-like"/>
    <property type="match status" value="1"/>
</dbReference>
<dbReference type="GO" id="GO:0008270">
    <property type="term" value="F:zinc ion binding"/>
    <property type="evidence" value="ECO:0007669"/>
    <property type="project" value="UniProtKB-KW"/>
</dbReference>
<accession>A0A152A294</accession>
<keyword evidence="9" id="KW-1185">Reference proteome</keyword>
<dbReference type="PANTHER" id="PTHR47332:SF4">
    <property type="entry name" value="SET DOMAIN-CONTAINING PROTEIN 5"/>
    <property type="match status" value="1"/>
</dbReference>
<dbReference type="InterPro" id="IPR001214">
    <property type="entry name" value="SET_dom"/>
</dbReference>
<evidence type="ECO:0000256" key="3">
    <source>
        <dbReference type="ARBA" id="ARBA00022771"/>
    </source>
</evidence>
<feature type="domain" description="MYND-type" evidence="7">
    <location>
        <begin position="6"/>
        <end position="50"/>
    </location>
</feature>
<dbReference type="Proteomes" id="UP000076078">
    <property type="component" value="Unassembled WGS sequence"/>
</dbReference>
<dbReference type="Gene3D" id="6.10.140.2220">
    <property type="match status" value="1"/>
</dbReference>
<dbReference type="SUPFAM" id="SSF82199">
    <property type="entry name" value="SET domain"/>
    <property type="match status" value="1"/>
</dbReference>
<organism evidence="8 9">
    <name type="scientific">Tieghemostelium lacteum</name>
    <name type="common">Slime mold</name>
    <name type="synonym">Dictyostelium lacteum</name>
    <dbReference type="NCBI Taxonomy" id="361077"/>
    <lineage>
        <taxon>Eukaryota</taxon>
        <taxon>Amoebozoa</taxon>
        <taxon>Evosea</taxon>
        <taxon>Eumycetozoa</taxon>
        <taxon>Dictyostelia</taxon>
        <taxon>Dictyosteliales</taxon>
        <taxon>Raperosteliaceae</taxon>
        <taxon>Tieghemostelium</taxon>
    </lineage>
</organism>
<evidence type="ECO:0000256" key="4">
    <source>
        <dbReference type="ARBA" id="ARBA00022833"/>
    </source>
</evidence>
<sequence>MVSRHCAYCLIPLEADKVKMCGGCKKRSYCSRDCQVNDWGAVGQHHKQWCKEQICEEDIDWEIRETVDGKGLGVFSKRLLPKHTRIMVDRGYRKIEDVPLPFINALMPHEGTLQEKWDLNSFYREESGDNLGIRLARVNHDCRNNATNKFITDLNAFILIAIRDIQEGEEISIQYHFYNDISTSKGYRDAREQVIREKWSVNCLESCICRDKVLAERIQKAHELDSMIPTMPMKTEEQIKRVLKNVDLLLKESEQISNGIMALSRTYYDGFQIAILHKKTYPLHKMYIQKYLESCEIVDSKLSSTYQQALKYYQNPSIHRNHF</sequence>
<evidence type="ECO:0000313" key="8">
    <source>
        <dbReference type="EMBL" id="KYR00237.1"/>
    </source>
</evidence>
<dbReference type="InterPro" id="IPR053185">
    <property type="entry name" value="SET_domain_protein"/>
</dbReference>
<dbReference type="PROSITE" id="PS50865">
    <property type="entry name" value="ZF_MYND_2"/>
    <property type="match status" value="1"/>
</dbReference>
<evidence type="ECO:0000259" key="6">
    <source>
        <dbReference type="PROSITE" id="PS50280"/>
    </source>
</evidence>
<keyword evidence="3 5" id="KW-0863">Zinc-finger</keyword>
<dbReference type="Pfam" id="PF01753">
    <property type="entry name" value="zf-MYND"/>
    <property type="match status" value="1"/>
</dbReference>
<comment type="caution">
    <text evidence="8">The sequence shown here is derived from an EMBL/GenBank/DDBJ whole genome shotgun (WGS) entry which is preliminary data.</text>
</comment>
<keyword evidence="4" id="KW-0862">Zinc</keyword>
<proteinExistence type="predicted"/>
<dbReference type="STRING" id="361077.A0A152A294"/>
<dbReference type="EMBL" id="LODT01000016">
    <property type="protein sequence ID" value="KYR00237.1"/>
    <property type="molecule type" value="Genomic_DNA"/>
</dbReference>
<comment type="function">
    <text evidence="1">Probable methyltransferase.</text>
</comment>
<reference evidence="8 9" key="1">
    <citation type="submission" date="2015-12" db="EMBL/GenBank/DDBJ databases">
        <title>Dictyostelia acquired genes for synthesis and detection of signals that induce cell-type specialization by lateral gene transfer from prokaryotes.</title>
        <authorList>
            <person name="Gloeckner G."/>
            <person name="Schaap P."/>
        </authorList>
    </citation>
    <scope>NUCLEOTIDE SEQUENCE [LARGE SCALE GENOMIC DNA]</scope>
    <source>
        <strain evidence="8 9">TK</strain>
    </source>
</reference>
<evidence type="ECO:0000256" key="2">
    <source>
        <dbReference type="ARBA" id="ARBA00022723"/>
    </source>
</evidence>
<dbReference type="Gene3D" id="2.170.270.10">
    <property type="entry name" value="SET domain"/>
    <property type="match status" value="1"/>
</dbReference>
<evidence type="ECO:0000256" key="1">
    <source>
        <dbReference type="ARBA" id="ARBA00004038"/>
    </source>
</evidence>
<dbReference type="OMA" id="KWDLNSF"/>
<gene>
    <name evidence="8" type="ORF">DLAC_03396</name>
</gene>
<dbReference type="AlphaFoldDB" id="A0A152A294"/>
<keyword evidence="2" id="KW-0479">Metal-binding</keyword>
<dbReference type="InParanoid" id="A0A152A294"/>
<dbReference type="InterPro" id="IPR002893">
    <property type="entry name" value="Znf_MYND"/>
</dbReference>
<dbReference type="SMART" id="SM00317">
    <property type="entry name" value="SET"/>
    <property type="match status" value="1"/>
</dbReference>
<dbReference type="PROSITE" id="PS50280">
    <property type="entry name" value="SET"/>
    <property type="match status" value="1"/>
</dbReference>
<evidence type="ECO:0000259" key="7">
    <source>
        <dbReference type="PROSITE" id="PS50865"/>
    </source>
</evidence>
<dbReference type="PANTHER" id="PTHR47332">
    <property type="entry name" value="SET DOMAIN-CONTAINING PROTEIN 5"/>
    <property type="match status" value="1"/>
</dbReference>
<dbReference type="Pfam" id="PF00856">
    <property type="entry name" value="SET"/>
    <property type="match status" value="1"/>
</dbReference>